<protein>
    <submittedName>
        <fullName evidence="3">Uncharacterized protein</fullName>
    </submittedName>
</protein>
<dbReference type="OrthoDB" id="5786858at2759"/>
<sequence>MHKSQCIEKEPGQLLLTINKDSYKNVQLILTAYTEYMVAAVEFTNAIPDFCNRALTSVTVTQEKSYQKKQILPVRTGPVNKLQAKKRSVVYHQYISHISDRISHPANRDEKGCFLKEMNNFSVYKNNDHIILPKRKHRLEPRVRCFYCGEWFNRNENISGSCKEAPDPVEVTIRFLTCYPVAEGAVYHCCKSDDDMPVNISRFGQGYNVFSFGPRHIPLLKRVKRLLFLALMSLVAPCLCCYFPAHTINKCFGGGKRGRHQSYHSTTTFDG</sequence>
<keyword evidence="1" id="KW-0472">Membrane</keyword>
<dbReference type="Proteomes" id="UP000095285">
    <property type="component" value="Unassembled WGS sequence"/>
</dbReference>
<organism evidence="2 3">
    <name type="scientific">Loa loa</name>
    <name type="common">Eye worm</name>
    <name type="synonym">Filaria loa</name>
    <dbReference type="NCBI Taxonomy" id="7209"/>
    <lineage>
        <taxon>Eukaryota</taxon>
        <taxon>Metazoa</taxon>
        <taxon>Ecdysozoa</taxon>
        <taxon>Nematoda</taxon>
        <taxon>Chromadorea</taxon>
        <taxon>Rhabditida</taxon>
        <taxon>Spirurina</taxon>
        <taxon>Spiruromorpha</taxon>
        <taxon>Filarioidea</taxon>
        <taxon>Onchocercidae</taxon>
        <taxon>Loa</taxon>
    </lineage>
</organism>
<evidence type="ECO:0000313" key="3">
    <source>
        <dbReference type="WBParaSite" id="EN70_536"/>
    </source>
</evidence>
<name>A0A1I7VR48_LOALO</name>
<dbReference type="GO" id="GO:0016020">
    <property type="term" value="C:membrane"/>
    <property type="evidence" value="ECO:0007669"/>
    <property type="project" value="InterPro"/>
</dbReference>
<dbReference type="eggNOG" id="KOG4590">
    <property type="taxonomic scope" value="Eukaryota"/>
</dbReference>
<feature type="transmembrane region" description="Helical" evidence="1">
    <location>
        <begin position="226"/>
        <end position="245"/>
    </location>
</feature>
<reference evidence="3" key="2">
    <citation type="submission" date="2016-11" db="UniProtKB">
        <authorList>
            <consortium name="WormBaseParasite"/>
        </authorList>
    </citation>
    <scope>IDENTIFICATION</scope>
</reference>
<gene>
    <name evidence="3" type="primary">LOAG_09783</name>
</gene>
<evidence type="ECO:0000313" key="2">
    <source>
        <dbReference type="Proteomes" id="UP000095285"/>
    </source>
</evidence>
<dbReference type="Pfam" id="PF05210">
    <property type="entry name" value="Sprouty"/>
    <property type="match status" value="1"/>
</dbReference>
<dbReference type="InterPro" id="IPR007875">
    <property type="entry name" value="Sprouty"/>
</dbReference>
<dbReference type="GO" id="GO:0009966">
    <property type="term" value="P:regulation of signal transduction"/>
    <property type="evidence" value="ECO:0007669"/>
    <property type="project" value="InterPro"/>
</dbReference>
<dbReference type="InParanoid" id="A0A1I7VR48"/>
<keyword evidence="1" id="KW-1133">Transmembrane helix</keyword>
<evidence type="ECO:0000256" key="1">
    <source>
        <dbReference type="SAM" id="Phobius"/>
    </source>
</evidence>
<dbReference type="AlphaFoldDB" id="A0A1I7VR48"/>
<reference evidence="2" key="1">
    <citation type="submission" date="2012-04" db="EMBL/GenBank/DDBJ databases">
        <title>The Genome Sequence of Loa loa.</title>
        <authorList>
            <consortium name="The Broad Institute Genome Sequencing Platform"/>
            <consortium name="Broad Institute Genome Sequencing Center for Infectious Disease"/>
            <person name="Nutman T.B."/>
            <person name="Fink D.L."/>
            <person name="Russ C."/>
            <person name="Young S."/>
            <person name="Zeng Q."/>
            <person name="Gargeya S."/>
            <person name="Alvarado L."/>
            <person name="Berlin A."/>
            <person name="Chapman S.B."/>
            <person name="Chen Z."/>
            <person name="Freedman E."/>
            <person name="Gellesch M."/>
            <person name="Goldberg J."/>
            <person name="Griggs A."/>
            <person name="Gujja S."/>
            <person name="Heilman E.R."/>
            <person name="Heiman D."/>
            <person name="Howarth C."/>
            <person name="Mehta T."/>
            <person name="Neiman D."/>
            <person name="Pearson M."/>
            <person name="Roberts A."/>
            <person name="Saif S."/>
            <person name="Shea T."/>
            <person name="Shenoy N."/>
            <person name="Sisk P."/>
            <person name="Stolte C."/>
            <person name="Sykes S."/>
            <person name="White J."/>
            <person name="Yandava C."/>
            <person name="Haas B."/>
            <person name="Henn M.R."/>
            <person name="Nusbaum C."/>
            <person name="Birren B."/>
        </authorList>
    </citation>
    <scope>NUCLEOTIDE SEQUENCE [LARGE SCALE GENOMIC DNA]</scope>
</reference>
<keyword evidence="1" id="KW-0812">Transmembrane</keyword>
<dbReference type="STRING" id="7209.A0A1I7VR48"/>
<keyword evidence="2" id="KW-1185">Reference proteome</keyword>
<accession>A0A1I7VR48</accession>
<proteinExistence type="predicted"/>
<dbReference type="WBParaSite" id="EN70_536">
    <property type="protein sequence ID" value="EN70_536"/>
    <property type="gene ID" value="EN70_536"/>
</dbReference>